<keyword evidence="2" id="KW-1185">Reference proteome</keyword>
<dbReference type="EMBL" id="JAPDGR010000161">
    <property type="protein sequence ID" value="KAJ2994690.1"/>
    <property type="molecule type" value="Genomic_DNA"/>
</dbReference>
<proteinExistence type="predicted"/>
<reference evidence="1" key="1">
    <citation type="submission" date="2022-10" db="EMBL/GenBank/DDBJ databases">
        <title>Genome Sequence of Xylaria curta.</title>
        <authorList>
            <person name="Buettner E."/>
        </authorList>
    </citation>
    <scope>NUCLEOTIDE SEQUENCE</scope>
    <source>
        <strain evidence="1">Babe10</strain>
    </source>
</reference>
<evidence type="ECO:0000313" key="2">
    <source>
        <dbReference type="Proteomes" id="UP001143856"/>
    </source>
</evidence>
<dbReference type="Proteomes" id="UP001143856">
    <property type="component" value="Unassembled WGS sequence"/>
</dbReference>
<sequence length="194" mass="22307">MSSNLLNPLAAPELLFNQKEDIVLAVRGFFYPDQSLEDVKLKIQFTSTQISFNDELNVTTVHPVLWTPQSIMSPYVVIEAPGDTNTWGEFVVSLRSQRFTFTAGLAFKFFYGKQEPEIVPPAYITYRGELGSLEDYNLLKAICTHRQRELLALKDVLVEGNFINHTLWMLDKALDKLEKGNKEGLYEREWEPAW</sequence>
<name>A0ACC1PLU1_9PEZI</name>
<accession>A0ACC1PLU1</accession>
<comment type="caution">
    <text evidence="1">The sequence shown here is derived from an EMBL/GenBank/DDBJ whole genome shotgun (WGS) entry which is preliminary data.</text>
</comment>
<evidence type="ECO:0000313" key="1">
    <source>
        <dbReference type="EMBL" id="KAJ2994690.1"/>
    </source>
</evidence>
<protein>
    <submittedName>
        <fullName evidence="1">Uncharacterized protein</fullName>
    </submittedName>
</protein>
<organism evidence="1 2">
    <name type="scientific">Xylaria curta</name>
    <dbReference type="NCBI Taxonomy" id="42375"/>
    <lineage>
        <taxon>Eukaryota</taxon>
        <taxon>Fungi</taxon>
        <taxon>Dikarya</taxon>
        <taxon>Ascomycota</taxon>
        <taxon>Pezizomycotina</taxon>
        <taxon>Sordariomycetes</taxon>
        <taxon>Xylariomycetidae</taxon>
        <taxon>Xylariales</taxon>
        <taxon>Xylariaceae</taxon>
        <taxon>Xylaria</taxon>
    </lineage>
</organism>
<gene>
    <name evidence="1" type="ORF">NUW58_g1483</name>
</gene>